<dbReference type="Gene3D" id="3.20.20.190">
    <property type="entry name" value="Phosphatidylinositol (PI) phosphodiesterase"/>
    <property type="match status" value="1"/>
</dbReference>
<accession>A0A931E9V5</accession>
<dbReference type="GO" id="GO:0008081">
    <property type="term" value="F:phosphoric diester hydrolase activity"/>
    <property type="evidence" value="ECO:0007669"/>
    <property type="project" value="InterPro"/>
</dbReference>
<dbReference type="EMBL" id="JADWYR010000001">
    <property type="protein sequence ID" value="MBG9376351.1"/>
    <property type="molecule type" value="Genomic_DNA"/>
</dbReference>
<dbReference type="PROSITE" id="PS51704">
    <property type="entry name" value="GP_PDE"/>
    <property type="match status" value="1"/>
</dbReference>
<gene>
    <name evidence="2" type="ORF">I5907_08905</name>
</gene>
<dbReference type="Proteomes" id="UP000628448">
    <property type="component" value="Unassembled WGS sequence"/>
</dbReference>
<organism evidence="2 3">
    <name type="scientific">Panacibacter microcysteis</name>
    <dbReference type="NCBI Taxonomy" id="2793269"/>
    <lineage>
        <taxon>Bacteria</taxon>
        <taxon>Pseudomonadati</taxon>
        <taxon>Bacteroidota</taxon>
        <taxon>Chitinophagia</taxon>
        <taxon>Chitinophagales</taxon>
        <taxon>Chitinophagaceae</taxon>
        <taxon>Panacibacter</taxon>
    </lineage>
</organism>
<dbReference type="SUPFAM" id="SSF51695">
    <property type="entry name" value="PLC-like phosphodiesterases"/>
    <property type="match status" value="1"/>
</dbReference>
<name>A0A931E9V5_9BACT</name>
<evidence type="ECO:0000313" key="2">
    <source>
        <dbReference type="EMBL" id="MBG9376351.1"/>
    </source>
</evidence>
<evidence type="ECO:0000259" key="1">
    <source>
        <dbReference type="PROSITE" id="PS51704"/>
    </source>
</evidence>
<dbReference type="AlphaFoldDB" id="A0A931E9V5"/>
<dbReference type="InterPro" id="IPR017946">
    <property type="entry name" value="PLC-like_Pdiesterase_TIM-brl"/>
</dbReference>
<protein>
    <submittedName>
        <fullName evidence="2">Glycerophosphodiester phosphodiesterase</fullName>
    </submittedName>
</protein>
<dbReference type="InterPro" id="IPR030395">
    <property type="entry name" value="GP_PDE_dom"/>
</dbReference>
<dbReference type="PANTHER" id="PTHR46211">
    <property type="entry name" value="GLYCEROPHOSPHORYL DIESTER PHOSPHODIESTERASE"/>
    <property type="match status" value="1"/>
</dbReference>
<reference evidence="2" key="1">
    <citation type="submission" date="2020-11" db="EMBL/GenBank/DDBJ databases">
        <title>Bacterial whole genome sequence for Panacibacter sp. DH6.</title>
        <authorList>
            <person name="Le V."/>
            <person name="Ko S."/>
            <person name="Ahn C.-Y."/>
            <person name="Oh H.-M."/>
        </authorList>
    </citation>
    <scope>NUCLEOTIDE SEQUENCE</scope>
    <source>
        <strain evidence="2">DH6</strain>
    </source>
</reference>
<proteinExistence type="predicted"/>
<keyword evidence="3" id="KW-1185">Reference proteome</keyword>
<dbReference type="Pfam" id="PF03009">
    <property type="entry name" value="GDPD"/>
    <property type="match status" value="1"/>
</dbReference>
<evidence type="ECO:0000313" key="3">
    <source>
        <dbReference type="Proteomes" id="UP000628448"/>
    </source>
</evidence>
<dbReference type="PANTHER" id="PTHR46211:SF1">
    <property type="entry name" value="GLYCEROPHOSPHODIESTER PHOSPHODIESTERASE, CYTOPLASMIC"/>
    <property type="match status" value="1"/>
</dbReference>
<feature type="domain" description="GP-PDE" evidence="1">
    <location>
        <begin position="28"/>
        <end position="258"/>
    </location>
</feature>
<dbReference type="PROSITE" id="PS51257">
    <property type="entry name" value="PROKAR_LIPOPROTEIN"/>
    <property type="match status" value="1"/>
</dbReference>
<sequence>MKLLAVVSFTVLLYACGNAKKAVRKSANPVVAHRGAWKENNLPENSIASLRQAIALHCAGTEFDVRMTADDSLVINHDPVFHGLKIEASAYADLVKTTLANGEKLPTLYEYITAGLQENTGTTLVVEIKPSDIDKAHAAAAARKVYNTITALHAGNKVQYISFDYDILLTLEQLNKRVITQYLNGDKSPVQLKADGIDGADYHFSVYQKHPEWIKELKAQRLIANAWTVNESKDMLVLLGSGIDYITTNEPGLLFSLLKERQQ</sequence>
<dbReference type="GO" id="GO:0006629">
    <property type="term" value="P:lipid metabolic process"/>
    <property type="evidence" value="ECO:0007669"/>
    <property type="project" value="InterPro"/>
</dbReference>
<comment type="caution">
    <text evidence="2">The sequence shown here is derived from an EMBL/GenBank/DDBJ whole genome shotgun (WGS) entry which is preliminary data.</text>
</comment>